<comment type="caution">
    <text evidence="2">The sequence shown here is derived from an EMBL/GenBank/DDBJ whole genome shotgun (WGS) entry which is preliminary data.</text>
</comment>
<keyword evidence="1" id="KW-0472">Membrane</keyword>
<keyword evidence="1" id="KW-1133">Transmembrane helix</keyword>
<feature type="transmembrane region" description="Helical" evidence="1">
    <location>
        <begin position="12"/>
        <end position="29"/>
    </location>
</feature>
<keyword evidence="1" id="KW-0812">Transmembrane</keyword>
<evidence type="ECO:0000313" key="2">
    <source>
        <dbReference type="EMBL" id="KAH0759436.1"/>
    </source>
</evidence>
<name>A0ABQ7V5X8_SOLTU</name>
<protein>
    <submittedName>
        <fullName evidence="2">Uncharacterized protein</fullName>
    </submittedName>
</protein>
<dbReference type="EMBL" id="JAIVGD010000015">
    <property type="protein sequence ID" value="KAH0759436.1"/>
    <property type="molecule type" value="Genomic_DNA"/>
</dbReference>
<dbReference type="PANTHER" id="PTHR34661">
    <property type="entry name" value="INCREASED DNA METHYLATION 3"/>
    <property type="match status" value="1"/>
</dbReference>
<proteinExistence type="predicted"/>
<dbReference type="Proteomes" id="UP000826656">
    <property type="component" value="Unassembled WGS sequence"/>
</dbReference>
<keyword evidence="3" id="KW-1185">Reference proteome</keyword>
<gene>
    <name evidence="2" type="ORF">KY290_022929</name>
</gene>
<dbReference type="InterPro" id="IPR039321">
    <property type="entry name" value="IDM2/3-like"/>
</dbReference>
<organism evidence="2 3">
    <name type="scientific">Solanum tuberosum</name>
    <name type="common">Potato</name>
    <dbReference type="NCBI Taxonomy" id="4113"/>
    <lineage>
        <taxon>Eukaryota</taxon>
        <taxon>Viridiplantae</taxon>
        <taxon>Streptophyta</taxon>
        <taxon>Embryophyta</taxon>
        <taxon>Tracheophyta</taxon>
        <taxon>Spermatophyta</taxon>
        <taxon>Magnoliopsida</taxon>
        <taxon>eudicotyledons</taxon>
        <taxon>Gunneridae</taxon>
        <taxon>Pentapetalae</taxon>
        <taxon>asterids</taxon>
        <taxon>lamiids</taxon>
        <taxon>Solanales</taxon>
        <taxon>Solanaceae</taxon>
        <taxon>Solanoideae</taxon>
        <taxon>Solaneae</taxon>
        <taxon>Solanum</taxon>
    </lineage>
</organism>
<dbReference type="PANTHER" id="PTHR34661:SF1">
    <property type="entry name" value="INCREASED DNA METHYLATION 3"/>
    <property type="match status" value="1"/>
</dbReference>
<evidence type="ECO:0000256" key="1">
    <source>
        <dbReference type="SAM" id="Phobius"/>
    </source>
</evidence>
<reference evidence="2 3" key="1">
    <citation type="journal article" date="2021" name="bioRxiv">
        <title>Chromosome-scale and haplotype-resolved genome assembly of a tetraploid potato cultivar.</title>
        <authorList>
            <person name="Sun H."/>
            <person name="Jiao W.-B."/>
            <person name="Krause K."/>
            <person name="Campoy J.A."/>
            <person name="Goel M."/>
            <person name="Folz-Donahue K."/>
            <person name="Kukat C."/>
            <person name="Huettel B."/>
            <person name="Schneeberger K."/>
        </authorList>
    </citation>
    <scope>NUCLEOTIDE SEQUENCE [LARGE SCALE GENOMIC DNA]</scope>
    <source>
        <strain evidence="2">SolTubOtavaFocal</strain>
        <tissue evidence="2">Leaves</tissue>
    </source>
</reference>
<sequence>MSRNHENILEEIVILIIFLSVSIGANTFTNFSDYGGEFNCEIEKDGKVLIRGVTSTGGRTVSRYSRVFDMKIQQQCP</sequence>
<evidence type="ECO:0000313" key="3">
    <source>
        <dbReference type="Proteomes" id="UP000826656"/>
    </source>
</evidence>
<accession>A0ABQ7V5X8</accession>